<accession>A0A5B7FZA1</accession>
<evidence type="ECO:0000313" key="2">
    <source>
        <dbReference type="Proteomes" id="UP000324222"/>
    </source>
</evidence>
<dbReference type="EMBL" id="VSRR010011180">
    <property type="protein sequence ID" value="MPC52831.1"/>
    <property type="molecule type" value="Genomic_DNA"/>
</dbReference>
<organism evidence="1 2">
    <name type="scientific">Portunus trituberculatus</name>
    <name type="common">Swimming crab</name>
    <name type="synonym">Neptunus trituberculatus</name>
    <dbReference type="NCBI Taxonomy" id="210409"/>
    <lineage>
        <taxon>Eukaryota</taxon>
        <taxon>Metazoa</taxon>
        <taxon>Ecdysozoa</taxon>
        <taxon>Arthropoda</taxon>
        <taxon>Crustacea</taxon>
        <taxon>Multicrustacea</taxon>
        <taxon>Malacostraca</taxon>
        <taxon>Eumalacostraca</taxon>
        <taxon>Eucarida</taxon>
        <taxon>Decapoda</taxon>
        <taxon>Pleocyemata</taxon>
        <taxon>Brachyura</taxon>
        <taxon>Eubrachyura</taxon>
        <taxon>Portunoidea</taxon>
        <taxon>Portunidae</taxon>
        <taxon>Portuninae</taxon>
        <taxon>Portunus</taxon>
    </lineage>
</organism>
<dbReference type="AlphaFoldDB" id="A0A5B7FZA1"/>
<sequence>MEVMNQNFVRVKKLVWDIGSIERRSRPEMGWGEACRRTRGGSNDFHGHGSGGLVRSSEAQPLGTECCGCPSVWLAFLWMVELRHGRSLISPSGTLCRPTPRSATRRKVSVLLEGRKVT</sequence>
<name>A0A5B7FZA1_PORTR</name>
<keyword evidence="2" id="KW-1185">Reference proteome</keyword>
<reference evidence="1 2" key="1">
    <citation type="submission" date="2019-05" db="EMBL/GenBank/DDBJ databases">
        <title>Another draft genome of Portunus trituberculatus and its Hox gene families provides insights of decapod evolution.</title>
        <authorList>
            <person name="Jeong J.-H."/>
            <person name="Song I."/>
            <person name="Kim S."/>
            <person name="Choi T."/>
            <person name="Kim D."/>
            <person name="Ryu S."/>
            <person name="Kim W."/>
        </authorList>
    </citation>
    <scope>NUCLEOTIDE SEQUENCE [LARGE SCALE GENOMIC DNA]</scope>
    <source>
        <tissue evidence="1">Muscle</tissue>
    </source>
</reference>
<comment type="caution">
    <text evidence="1">The sequence shown here is derived from an EMBL/GenBank/DDBJ whole genome shotgun (WGS) entry which is preliminary data.</text>
</comment>
<proteinExistence type="predicted"/>
<dbReference type="Proteomes" id="UP000324222">
    <property type="component" value="Unassembled WGS sequence"/>
</dbReference>
<evidence type="ECO:0000313" key="1">
    <source>
        <dbReference type="EMBL" id="MPC52831.1"/>
    </source>
</evidence>
<gene>
    <name evidence="1" type="ORF">E2C01_046710</name>
</gene>
<protein>
    <submittedName>
        <fullName evidence="1">Uncharacterized protein</fullName>
    </submittedName>
</protein>